<evidence type="ECO:0000256" key="4">
    <source>
        <dbReference type="PIRNR" id="PIRNR006230"/>
    </source>
</evidence>
<dbReference type="SUPFAM" id="SSF52540">
    <property type="entry name" value="P-loop containing nucleoside triphosphate hydrolases"/>
    <property type="match status" value="1"/>
</dbReference>
<evidence type="ECO:0000313" key="8">
    <source>
        <dbReference type="Proteomes" id="UP000287969"/>
    </source>
</evidence>
<protein>
    <recommendedName>
        <fullName evidence="1 4">Ribosome biogenesis GTPase A</fullName>
    </recommendedName>
</protein>
<dbReference type="FunFam" id="3.40.50.300:FF:000590">
    <property type="entry name" value="Ribosome biogenesis GTPase A"/>
    <property type="match status" value="1"/>
</dbReference>
<dbReference type="AlphaFoldDB" id="A0A410QCE3"/>
<evidence type="ECO:0000256" key="5">
    <source>
        <dbReference type="PIRSR" id="PIRSR006230-1"/>
    </source>
</evidence>
<dbReference type="GO" id="GO:0005737">
    <property type="term" value="C:cytoplasm"/>
    <property type="evidence" value="ECO:0007669"/>
    <property type="project" value="UniProtKB-SubCell"/>
</dbReference>
<keyword evidence="3 4" id="KW-0342">GTP-binding</keyword>
<dbReference type="Gene3D" id="1.10.1580.10">
    <property type="match status" value="1"/>
</dbReference>
<feature type="binding site" evidence="5">
    <location>
        <begin position="130"/>
        <end position="135"/>
    </location>
    <ligand>
        <name>GTP</name>
        <dbReference type="ChEBI" id="CHEBI:37565"/>
    </ligand>
</feature>
<evidence type="ECO:0000313" key="7">
    <source>
        <dbReference type="EMBL" id="QAT61589.1"/>
    </source>
</evidence>
<dbReference type="EMBL" id="CP035282">
    <property type="protein sequence ID" value="QAT61589.1"/>
    <property type="molecule type" value="Genomic_DNA"/>
</dbReference>
<dbReference type="InterPro" id="IPR030378">
    <property type="entry name" value="G_CP_dom"/>
</dbReference>
<dbReference type="GO" id="GO:0006412">
    <property type="term" value="P:translation"/>
    <property type="evidence" value="ECO:0007669"/>
    <property type="project" value="TreeGrafter"/>
</dbReference>
<feature type="binding site" evidence="5">
    <location>
        <position position="174"/>
    </location>
    <ligand>
        <name>GTP</name>
        <dbReference type="ChEBI" id="CHEBI:37565"/>
    </ligand>
</feature>
<dbReference type="NCBIfam" id="TIGR03596">
    <property type="entry name" value="GTPase_YlqF"/>
    <property type="match status" value="1"/>
</dbReference>
<dbReference type="Pfam" id="PF01926">
    <property type="entry name" value="MMR_HSR1"/>
    <property type="match status" value="1"/>
</dbReference>
<dbReference type="InterPro" id="IPR016478">
    <property type="entry name" value="GTPase_MTG1"/>
</dbReference>
<dbReference type="PANTHER" id="PTHR45782:SF4">
    <property type="entry name" value="MITOCHONDRIAL RIBOSOME-ASSOCIATED GTPASE 1"/>
    <property type="match status" value="1"/>
</dbReference>
<proteinExistence type="inferred from homology"/>
<gene>
    <name evidence="7" type="primary">ylqF</name>
    <name evidence="7" type="ORF">EQM13_08340</name>
</gene>
<reference evidence="8" key="1">
    <citation type="submission" date="2019-01" db="EMBL/GenBank/DDBJ databases">
        <title>Draft genomes of a novel of Sporanaerobacter strains.</title>
        <authorList>
            <person name="Ma S."/>
        </authorList>
    </citation>
    <scope>NUCLEOTIDE SEQUENCE [LARGE SCALE GENOMIC DNA]</scope>
    <source>
        <strain evidence="8">NJN-17</strain>
    </source>
</reference>
<feature type="domain" description="CP-type G" evidence="6">
    <location>
        <begin position="11"/>
        <end position="178"/>
    </location>
</feature>
<comment type="function">
    <text evidence="4">Required for a late step of 50S ribosomal subunit assembly. Has GTPase activity.</text>
</comment>
<dbReference type="OrthoDB" id="9779790at2"/>
<dbReference type="InterPro" id="IPR023179">
    <property type="entry name" value="GTP-bd_ortho_bundle_sf"/>
</dbReference>
<dbReference type="CDD" id="cd01856">
    <property type="entry name" value="YlqF"/>
    <property type="match status" value="1"/>
</dbReference>
<comment type="subcellular location">
    <subcellularLocation>
        <location evidence="4">Cytoplasm</location>
    </subcellularLocation>
</comment>
<dbReference type="PANTHER" id="PTHR45782">
    <property type="entry name" value="MITOCHONDRIAL RIBOSOME-ASSOCIATED GTPASE 1"/>
    <property type="match status" value="1"/>
</dbReference>
<dbReference type="PRINTS" id="PR00326">
    <property type="entry name" value="GTP1OBG"/>
</dbReference>
<dbReference type="PIRSF" id="PIRSF006230">
    <property type="entry name" value="MG442"/>
    <property type="match status" value="1"/>
</dbReference>
<accession>A0A410QCE3</accession>
<dbReference type="Proteomes" id="UP000287969">
    <property type="component" value="Chromosome"/>
</dbReference>
<keyword evidence="8" id="KW-1185">Reference proteome</keyword>
<evidence type="ECO:0000259" key="6">
    <source>
        <dbReference type="PROSITE" id="PS51721"/>
    </source>
</evidence>
<dbReference type="InterPro" id="IPR019991">
    <property type="entry name" value="GTP-bd_ribosome_bgen"/>
</dbReference>
<dbReference type="Gene3D" id="3.40.50.300">
    <property type="entry name" value="P-loop containing nucleotide triphosphate hydrolases"/>
    <property type="match status" value="1"/>
</dbReference>
<dbReference type="PROSITE" id="PS51721">
    <property type="entry name" value="G_CP"/>
    <property type="match status" value="1"/>
</dbReference>
<comment type="similarity">
    <text evidence="4">Belongs to the TRAFAC class YlqF/YawG GTPase family. MTG1 subfamily.</text>
</comment>
<dbReference type="RefSeq" id="WP_071138786.1">
    <property type="nucleotide sequence ID" value="NZ_CP035282.1"/>
</dbReference>
<keyword evidence="4" id="KW-0963">Cytoplasm</keyword>
<keyword evidence="2 4" id="KW-0547">Nucleotide-binding</keyword>
<evidence type="ECO:0000256" key="1">
    <source>
        <dbReference type="ARBA" id="ARBA00014898"/>
    </source>
</evidence>
<dbReference type="GO" id="GO:0003924">
    <property type="term" value="F:GTPase activity"/>
    <property type="evidence" value="ECO:0007669"/>
    <property type="project" value="TreeGrafter"/>
</dbReference>
<organism evidence="7 8">
    <name type="scientific">Acidilutibacter cellobiosedens</name>
    <dbReference type="NCBI Taxonomy" id="2507161"/>
    <lineage>
        <taxon>Bacteria</taxon>
        <taxon>Bacillati</taxon>
        <taxon>Bacillota</taxon>
        <taxon>Tissierellia</taxon>
        <taxon>Tissierellales</taxon>
        <taxon>Acidilutibacteraceae</taxon>
        <taxon>Acidilutibacter</taxon>
    </lineage>
</organism>
<dbReference type="KEGG" id="spoa:EQM13_08340"/>
<dbReference type="InterPro" id="IPR006073">
    <property type="entry name" value="GTP-bd"/>
</dbReference>
<evidence type="ECO:0000256" key="2">
    <source>
        <dbReference type="ARBA" id="ARBA00022741"/>
    </source>
</evidence>
<sequence length="285" mass="32618">MNINWYPGHMKKTKESIKKNLTLVDIIYELLDGRIPLSSKNPDIDSIIGNKPKITIFNKSDLSSEEGNRKWKNYFKKSGFPIVFMDLMNNRGLNELIKLSYEITEEKRKNLQKKGIKNKPIRVMVLGIPNVGKSTLINTISGRKGTKTGNRPGVTKGNQWIKIKDNMELLDTPGILWPKFEDENTSLNLAFTGAIKDEVLDVQTLALKLIESLKRLYPQLLKERYEVDIENVSSIDILNSIAYKRGCILRGEEIDYEKVCNMVLDDFRKGRIGRVTLEMPEDLEG</sequence>
<dbReference type="InterPro" id="IPR027417">
    <property type="entry name" value="P-loop_NTPase"/>
</dbReference>
<evidence type="ECO:0000256" key="3">
    <source>
        <dbReference type="ARBA" id="ARBA00023134"/>
    </source>
</evidence>
<feature type="binding site" evidence="5">
    <location>
        <begin position="58"/>
        <end position="61"/>
    </location>
    <ligand>
        <name>GTP</name>
        <dbReference type="ChEBI" id="CHEBI:37565"/>
    </ligand>
</feature>
<name>A0A410QCE3_9FIRM</name>
<dbReference type="GO" id="GO:0005525">
    <property type="term" value="F:GTP binding"/>
    <property type="evidence" value="ECO:0007669"/>
    <property type="project" value="UniProtKB-KW"/>
</dbReference>